<proteinExistence type="predicted"/>
<evidence type="ECO:0000313" key="4">
    <source>
        <dbReference type="Proteomes" id="UP000571017"/>
    </source>
</evidence>
<gene>
    <name evidence="3" type="ORF">H0266_11560</name>
</gene>
<feature type="transmembrane region" description="Helical" evidence="1">
    <location>
        <begin position="6"/>
        <end position="23"/>
    </location>
</feature>
<feature type="transmembrane region" description="Helical" evidence="1">
    <location>
        <begin position="134"/>
        <end position="155"/>
    </location>
</feature>
<organism evidence="3 4">
    <name type="scientific">Halobacillus locisalis</name>
    <dbReference type="NCBI Taxonomy" id="220753"/>
    <lineage>
        <taxon>Bacteria</taxon>
        <taxon>Bacillati</taxon>
        <taxon>Bacillota</taxon>
        <taxon>Bacilli</taxon>
        <taxon>Bacillales</taxon>
        <taxon>Bacillaceae</taxon>
        <taxon>Halobacillus</taxon>
    </lineage>
</organism>
<reference evidence="3 4" key="1">
    <citation type="journal article" date="2004" name="Extremophiles">
        <title>Halobacillus locisalis sp. nov., a halophilic bacterium isolated from a marine solar saltern of the Yellow Sea in Korea.</title>
        <authorList>
            <person name="Yoon J.H."/>
            <person name="Kang K.H."/>
            <person name="Oh T.K."/>
            <person name="Park Y.H."/>
        </authorList>
    </citation>
    <scope>NUCLEOTIDE SEQUENCE [LARGE SCALE GENOMIC DNA]</scope>
    <source>
        <strain evidence="3 4">KCTC 3788</strain>
    </source>
</reference>
<dbReference type="Proteomes" id="UP000571017">
    <property type="component" value="Unassembled WGS sequence"/>
</dbReference>
<dbReference type="AlphaFoldDB" id="A0A838CU76"/>
<keyword evidence="1" id="KW-1133">Transmembrane helix</keyword>
<keyword evidence="1" id="KW-0812">Transmembrane</keyword>
<feature type="transmembrane region" description="Helical" evidence="1">
    <location>
        <begin position="78"/>
        <end position="100"/>
    </location>
</feature>
<sequence>MRNKIFYILAPVSIMGIIFIFSSQPYHEQDLRPAMNDHIPLDVLEPLVASIEIPYHNRIVSVESHGVAGMIEFIIRKFAHFAVFFTLMVAMYIATTRLVMWSFPTRWLTSFVVTIAYAGFDEFHQSLTPNRTPYVGDVVLDGAGALAAGILILLFHRRSS</sequence>
<dbReference type="NCBIfam" id="NF037970">
    <property type="entry name" value="vanZ_1"/>
    <property type="match status" value="1"/>
</dbReference>
<evidence type="ECO:0000313" key="3">
    <source>
        <dbReference type="EMBL" id="MBA2175530.1"/>
    </source>
</evidence>
<accession>A0A838CU76</accession>
<dbReference type="InterPro" id="IPR016747">
    <property type="entry name" value="Phosphotransbutyrylase"/>
</dbReference>
<dbReference type="PANTHER" id="PTHR28008:SF1">
    <property type="entry name" value="DOMAIN PROTEIN, PUTATIVE (AFU_ORTHOLOGUE AFUA_3G10980)-RELATED"/>
    <property type="match status" value="1"/>
</dbReference>
<dbReference type="EMBL" id="JACEFG010000002">
    <property type="protein sequence ID" value="MBA2175530.1"/>
    <property type="molecule type" value="Genomic_DNA"/>
</dbReference>
<protein>
    <submittedName>
        <fullName evidence="3">VanZ family protein</fullName>
    </submittedName>
</protein>
<evidence type="ECO:0000259" key="2">
    <source>
        <dbReference type="Pfam" id="PF04892"/>
    </source>
</evidence>
<dbReference type="PIRSF" id="PIRSF019083">
    <property type="entry name" value="UCP019083_VanZ"/>
    <property type="match status" value="1"/>
</dbReference>
<evidence type="ECO:0000256" key="1">
    <source>
        <dbReference type="SAM" id="Phobius"/>
    </source>
</evidence>
<comment type="caution">
    <text evidence="3">The sequence shown here is derived from an EMBL/GenBank/DDBJ whole genome shotgun (WGS) entry which is preliminary data.</text>
</comment>
<feature type="domain" description="VanZ-like" evidence="2">
    <location>
        <begin position="9"/>
        <end position="155"/>
    </location>
</feature>
<name>A0A838CU76_9BACI</name>
<dbReference type="RefSeq" id="WP_181472532.1">
    <property type="nucleotide sequence ID" value="NZ_JACEFG010000002.1"/>
</dbReference>
<dbReference type="InterPro" id="IPR006976">
    <property type="entry name" value="VanZ-like"/>
</dbReference>
<keyword evidence="1" id="KW-0472">Membrane</keyword>
<dbReference type="Pfam" id="PF04892">
    <property type="entry name" value="VanZ"/>
    <property type="match status" value="1"/>
</dbReference>
<keyword evidence="4" id="KW-1185">Reference proteome</keyword>
<dbReference type="PANTHER" id="PTHR28008">
    <property type="entry name" value="DOMAIN PROTEIN, PUTATIVE (AFU_ORTHOLOGUE AFUA_3G10980)-RELATED"/>
    <property type="match status" value="1"/>
</dbReference>